<dbReference type="EMBL" id="WHJC01000097">
    <property type="protein sequence ID" value="MPQ43702.1"/>
    <property type="molecule type" value="Genomic_DNA"/>
</dbReference>
<gene>
    <name evidence="1" type="ORF">GBZ86_08025</name>
</gene>
<dbReference type="Proteomes" id="UP000430345">
    <property type="component" value="Unassembled WGS sequence"/>
</dbReference>
<protein>
    <submittedName>
        <fullName evidence="1">Uncharacterized protein</fullName>
    </submittedName>
</protein>
<proteinExistence type="predicted"/>
<comment type="caution">
    <text evidence="1">The sequence shown here is derived from an EMBL/GenBank/DDBJ whole genome shotgun (WGS) entry which is preliminary data.</text>
</comment>
<organism evidence="1 2">
    <name type="scientific">Clostridium tarantellae</name>
    <dbReference type="NCBI Taxonomy" id="39493"/>
    <lineage>
        <taxon>Bacteria</taxon>
        <taxon>Bacillati</taxon>
        <taxon>Bacillota</taxon>
        <taxon>Clostridia</taxon>
        <taxon>Eubacteriales</taxon>
        <taxon>Clostridiaceae</taxon>
        <taxon>Clostridium</taxon>
    </lineage>
</organism>
<evidence type="ECO:0000313" key="2">
    <source>
        <dbReference type="Proteomes" id="UP000430345"/>
    </source>
</evidence>
<evidence type="ECO:0000313" key="1">
    <source>
        <dbReference type="EMBL" id="MPQ43702.1"/>
    </source>
</evidence>
<reference evidence="1 2" key="1">
    <citation type="submission" date="2019-10" db="EMBL/GenBank/DDBJ databases">
        <title>The Genome Sequence of Clostridium tarantellae Isolated from Fish Brain.</title>
        <authorList>
            <person name="Bano L."/>
            <person name="Kiel M."/>
            <person name="Sales G."/>
            <person name="Doxey A.C."/>
            <person name="Mansfield M.J."/>
            <person name="Schiavone M."/>
            <person name="Rossetto O."/>
            <person name="Pirazzini M."/>
            <person name="Dobrindt U."/>
            <person name="Montecucco C."/>
        </authorList>
    </citation>
    <scope>NUCLEOTIDE SEQUENCE [LARGE SCALE GENOMIC DNA]</scope>
    <source>
        <strain evidence="1 2">DSM 3997</strain>
    </source>
</reference>
<dbReference type="RefSeq" id="WP_152889458.1">
    <property type="nucleotide sequence ID" value="NZ_WHJC01000097.1"/>
</dbReference>
<accession>A0A6I1MN76</accession>
<sequence length="105" mass="12437">MINIETLINNDLSKLTMEQQEYITKFNESLRQELIEEIVLNVKNMILNDLKNNKEEFDEFIKEMIVNGYKGLKNINTQGLLNLYLEKKDEFDFMNLIEKVSAKNC</sequence>
<dbReference type="OrthoDB" id="1931481at2"/>
<dbReference type="AlphaFoldDB" id="A0A6I1MN76"/>
<keyword evidence="2" id="KW-1185">Reference proteome</keyword>
<name>A0A6I1MN76_9CLOT</name>